<name>X1GPY6_9ZZZZ</name>
<proteinExistence type="predicted"/>
<sequence length="317" mass="36749">FGAKAASGIVLITTTKGGIGKPTINFSTKIGMAEPAQDRMPLGPEEFIQFRKDWFRTDFPDKPYHFYTEPENLPSDVSIDEWRSYGDAPLPDDTDEWMARMRFFPIEQENYLAGRTVNWYDVVMRQGLRQEYDLSLSGGTEQTQYYWSIGYLNNEGIRVGDEYSTVRSRMNVEHKVANWLSVGVNTHFFDRDESSVPGSLGFFTNGPYGREFDEEGNVERYPHGHTDHPLLDYYRTDRLRKVNGLFANIYADFKLPLGITYKFSFQPRYETMKDFQFISTEKAVGGVPADLSEGTREQYTHYEWIIDNLLKWNKEIG</sequence>
<accession>X1GPY6</accession>
<gene>
    <name evidence="1" type="ORF">S03H2_19115</name>
</gene>
<organism evidence="1">
    <name type="scientific">marine sediment metagenome</name>
    <dbReference type="NCBI Taxonomy" id="412755"/>
    <lineage>
        <taxon>unclassified sequences</taxon>
        <taxon>metagenomes</taxon>
        <taxon>ecological metagenomes</taxon>
    </lineage>
</organism>
<dbReference type="EMBL" id="BARU01009966">
    <property type="protein sequence ID" value="GAH43674.1"/>
    <property type="molecule type" value="Genomic_DNA"/>
</dbReference>
<evidence type="ECO:0008006" key="2">
    <source>
        <dbReference type="Google" id="ProtNLM"/>
    </source>
</evidence>
<evidence type="ECO:0000313" key="1">
    <source>
        <dbReference type="EMBL" id="GAH43674.1"/>
    </source>
</evidence>
<dbReference type="SUPFAM" id="SSF56935">
    <property type="entry name" value="Porins"/>
    <property type="match status" value="1"/>
</dbReference>
<feature type="non-terminal residue" evidence="1">
    <location>
        <position position="1"/>
    </location>
</feature>
<comment type="caution">
    <text evidence="1">The sequence shown here is derived from an EMBL/GenBank/DDBJ whole genome shotgun (WGS) entry which is preliminary data.</text>
</comment>
<feature type="non-terminal residue" evidence="1">
    <location>
        <position position="317"/>
    </location>
</feature>
<protein>
    <recommendedName>
        <fullName evidence="2">TonB-dependent receptor-like beta-barrel domain-containing protein</fullName>
    </recommendedName>
</protein>
<reference evidence="1" key="1">
    <citation type="journal article" date="2014" name="Front. Microbiol.">
        <title>High frequency of phylogenetically diverse reductive dehalogenase-homologous genes in deep subseafloor sedimentary metagenomes.</title>
        <authorList>
            <person name="Kawai M."/>
            <person name="Futagami T."/>
            <person name="Toyoda A."/>
            <person name="Takaki Y."/>
            <person name="Nishi S."/>
            <person name="Hori S."/>
            <person name="Arai W."/>
            <person name="Tsubouchi T."/>
            <person name="Morono Y."/>
            <person name="Uchiyama I."/>
            <person name="Ito T."/>
            <person name="Fujiyama A."/>
            <person name="Inagaki F."/>
            <person name="Takami H."/>
        </authorList>
    </citation>
    <scope>NUCLEOTIDE SEQUENCE</scope>
    <source>
        <strain evidence="1">Expedition CK06-06</strain>
    </source>
</reference>
<dbReference type="AlphaFoldDB" id="X1GPY6"/>